<reference evidence="7" key="1">
    <citation type="submission" date="2022-10" db="EMBL/GenBank/DDBJ databases">
        <title>The WGS of Solirubrobacter sp. CPCC 204708.</title>
        <authorList>
            <person name="Jiang Z."/>
        </authorList>
    </citation>
    <scope>NUCLEOTIDE SEQUENCE</scope>
    <source>
        <strain evidence="7">CPCC 204708</strain>
    </source>
</reference>
<dbReference type="Gene3D" id="3.30.200.20">
    <property type="entry name" value="Phosphorylase Kinase, domain 1"/>
    <property type="match status" value="1"/>
</dbReference>
<dbReference type="SUPFAM" id="SSF56112">
    <property type="entry name" value="Protein kinase-like (PK-like)"/>
    <property type="match status" value="1"/>
</dbReference>
<evidence type="ECO:0000256" key="5">
    <source>
        <dbReference type="SAM" id="MobiDB-lite"/>
    </source>
</evidence>
<dbReference type="PROSITE" id="PS00108">
    <property type="entry name" value="PROTEIN_KINASE_ST"/>
    <property type="match status" value="1"/>
</dbReference>
<evidence type="ECO:0000256" key="1">
    <source>
        <dbReference type="ARBA" id="ARBA00022679"/>
    </source>
</evidence>
<dbReference type="PANTHER" id="PTHR43289:SF34">
    <property type="entry name" value="SERINE_THREONINE-PROTEIN KINASE YBDM-RELATED"/>
    <property type="match status" value="1"/>
</dbReference>
<gene>
    <name evidence="7" type="ORF">OJ962_22300</name>
</gene>
<comment type="caution">
    <text evidence="7">The sequence shown here is derived from an EMBL/GenBank/DDBJ whole genome shotgun (WGS) entry which is preliminary data.</text>
</comment>
<organism evidence="7 8">
    <name type="scientific">Solirubrobacter deserti</name>
    <dbReference type="NCBI Taxonomy" id="2282478"/>
    <lineage>
        <taxon>Bacteria</taxon>
        <taxon>Bacillati</taxon>
        <taxon>Actinomycetota</taxon>
        <taxon>Thermoleophilia</taxon>
        <taxon>Solirubrobacterales</taxon>
        <taxon>Solirubrobacteraceae</taxon>
        <taxon>Solirubrobacter</taxon>
    </lineage>
</organism>
<name>A0ABT4RNU2_9ACTN</name>
<protein>
    <submittedName>
        <fullName evidence="7">Serine/threonine protein kinase</fullName>
    </submittedName>
</protein>
<dbReference type="CDD" id="cd14014">
    <property type="entry name" value="STKc_PknB_like"/>
    <property type="match status" value="1"/>
</dbReference>
<evidence type="ECO:0000313" key="8">
    <source>
        <dbReference type="Proteomes" id="UP001147700"/>
    </source>
</evidence>
<dbReference type="InterPro" id="IPR008271">
    <property type="entry name" value="Ser/Thr_kinase_AS"/>
</dbReference>
<dbReference type="PROSITE" id="PS50011">
    <property type="entry name" value="PROTEIN_KINASE_DOM"/>
    <property type="match status" value="1"/>
</dbReference>
<evidence type="ECO:0000259" key="6">
    <source>
        <dbReference type="PROSITE" id="PS50011"/>
    </source>
</evidence>
<feature type="region of interest" description="Disordered" evidence="5">
    <location>
        <begin position="1"/>
        <end position="28"/>
    </location>
</feature>
<keyword evidence="4" id="KW-0067">ATP-binding</keyword>
<dbReference type="GO" id="GO:0004674">
    <property type="term" value="F:protein serine/threonine kinase activity"/>
    <property type="evidence" value="ECO:0007669"/>
    <property type="project" value="UniProtKB-KW"/>
</dbReference>
<dbReference type="EMBL" id="JAPCID010000036">
    <property type="protein sequence ID" value="MDA0140247.1"/>
    <property type="molecule type" value="Genomic_DNA"/>
</dbReference>
<evidence type="ECO:0000313" key="7">
    <source>
        <dbReference type="EMBL" id="MDA0140247.1"/>
    </source>
</evidence>
<dbReference type="Proteomes" id="UP001147700">
    <property type="component" value="Unassembled WGS sequence"/>
</dbReference>
<keyword evidence="3 7" id="KW-0418">Kinase</keyword>
<evidence type="ECO:0000256" key="3">
    <source>
        <dbReference type="ARBA" id="ARBA00022777"/>
    </source>
</evidence>
<dbReference type="Pfam" id="PF00069">
    <property type="entry name" value="Pkinase"/>
    <property type="match status" value="1"/>
</dbReference>
<dbReference type="PANTHER" id="PTHR43289">
    <property type="entry name" value="MITOGEN-ACTIVATED PROTEIN KINASE KINASE KINASE 20-RELATED"/>
    <property type="match status" value="1"/>
</dbReference>
<keyword evidence="2" id="KW-0547">Nucleotide-binding</keyword>
<accession>A0ABT4RNU2</accession>
<sequence>MDSTVASTPPWERSPPRPRRPTGGLEEGEEIARGRTVLRGIGGGRRYEALLVWDEHRLAVLVAKVLRPDQATAPVALHDLRREADLLQRLGHPVIVRGFGAVLDPPRGGGARPHEPAGRGPFPHLVLEHLDGPTLDELLKDGQTLALEQLLPLGLHMASALHYLAAEGIVHLDVKPSNVVMGGPPRLIDLSVARTVREAAALRSPIGTDAFMAPEQCEPDGRLGPPADVFGLAATLYTGLTGTRPFPPCEERWPQLTAAPSKLPRRTPRALADVLLAGLDPDPSARPTAREVAVALEPLVAALPRRMTLGRR</sequence>
<dbReference type="InterPro" id="IPR000719">
    <property type="entry name" value="Prot_kinase_dom"/>
</dbReference>
<evidence type="ECO:0000256" key="2">
    <source>
        <dbReference type="ARBA" id="ARBA00022741"/>
    </source>
</evidence>
<feature type="domain" description="Protein kinase" evidence="6">
    <location>
        <begin position="35"/>
        <end position="300"/>
    </location>
</feature>
<dbReference type="RefSeq" id="WP_270006608.1">
    <property type="nucleotide sequence ID" value="NZ_JAPCID010000036.1"/>
</dbReference>
<evidence type="ECO:0000256" key="4">
    <source>
        <dbReference type="ARBA" id="ARBA00022840"/>
    </source>
</evidence>
<dbReference type="Gene3D" id="1.10.510.10">
    <property type="entry name" value="Transferase(Phosphotransferase) domain 1"/>
    <property type="match status" value="1"/>
</dbReference>
<keyword evidence="8" id="KW-1185">Reference proteome</keyword>
<keyword evidence="1" id="KW-0808">Transferase</keyword>
<dbReference type="SMART" id="SM00220">
    <property type="entry name" value="S_TKc"/>
    <property type="match status" value="1"/>
</dbReference>
<keyword evidence="7" id="KW-0723">Serine/threonine-protein kinase</keyword>
<proteinExistence type="predicted"/>
<dbReference type="InterPro" id="IPR011009">
    <property type="entry name" value="Kinase-like_dom_sf"/>
</dbReference>